<evidence type="ECO:0000313" key="2">
    <source>
        <dbReference type="Proteomes" id="UP000534294"/>
    </source>
</evidence>
<dbReference type="EMBL" id="JACHIF010000006">
    <property type="protein sequence ID" value="MBB5038936.1"/>
    <property type="molecule type" value="Genomic_DNA"/>
</dbReference>
<sequence length="35" mass="3808">MENPSMLSVNPAAISQKNVEESAVAIRLHALNLYP</sequence>
<keyword evidence="2" id="KW-1185">Reference proteome</keyword>
<dbReference type="AlphaFoldDB" id="A0A7W7YMH8"/>
<protein>
    <submittedName>
        <fullName evidence="1">Uncharacterized protein</fullName>
    </submittedName>
</protein>
<reference evidence="1 2" key="1">
    <citation type="submission" date="2020-08" db="EMBL/GenBank/DDBJ databases">
        <title>Genomic Encyclopedia of Type Strains, Phase IV (KMG-IV): sequencing the most valuable type-strain genomes for metagenomic binning, comparative biology and taxonomic classification.</title>
        <authorList>
            <person name="Goeker M."/>
        </authorList>
    </citation>
    <scope>NUCLEOTIDE SEQUENCE [LARGE SCALE GENOMIC DNA]</scope>
    <source>
        <strain evidence="1 2">DSM 12251</strain>
    </source>
</reference>
<accession>A0A7W7YMH8</accession>
<dbReference type="Proteomes" id="UP000534294">
    <property type="component" value="Unassembled WGS sequence"/>
</dbReference>
<organism evidence="1 2">
    <name type="scientific">Prosthecobacter dejongeii</name>
    <dbReference type="NCBI Taxonomy" id="48465"/>
    <lineage>
        <taxon>Bacteria</taxon>
        <taxon>Pseudomonadati</taxon>
        <taxon>Verrucomicrobiota</taxon>
        <taxon>Verrucomicrobiia</taxon>
        <taxon>Verrucomicrobiales</taxon>
        <taxon>Verrucomicrobiaceae</taxon>
        <taxon>Prosthecobacter</taxon>
    </lineage>
</organism>
<proteinExistence type="predicted"/>
<gene>
    <name evidence="1" type="ORF">HNQ64_003201</name>
</gene>
<evidence type="ECO:0000313" key="1">
    <source>
        <dbReference type="EMBL" id="MBB5038936.1"/>
    </source>
</evidence>
<comment type="caution">
    <text evidence="1">The sequence shown here is derived from an EMBL/GenBank/DDBJ whole genome shotgun (WGS) entry which is preliminary data.</text>
</comment>
<name>A0A7W7YMH8_9BACT</name>